<dbReference type="OrthoDB" id="4831122at2759"/>
<dbReference type="Proteomes" id="UP000286134">
    <property type="component" value="Unassembled WGS sequence"/>
</dbReference>
<dbReference type="EMBL" id="MCFK01010724">
    <property type="protein sequence ID" value="RKF53255.1"/>
    <property type="molecule type" value="Genomic_DNA"/>
</dbReference>
<sequence length="256" mass="28199">MYTTFAIIIQTCILAFGATAAATPATINGPSSNIQHILAADEMIHFNSKGNVEVVKRSEYLKYTGGVPIATPEQRYVNFTIDTEEEAETQHKIEKRCQKQTIFTMKPTQTYVNWDVPMSGIVLAPPDSTASLDINEGFTIENSLVSTQTLASGKIRNFMKHSFGTSFSKSWTTSSSHSYYFTVPPGKFGAIVINPLTTRHSGYVDIGCIGQAKRTEFSGESYRPKSYSDKEWVEGLIGVCVGDTFPLRKCFGEGTL</sequence>
<accession>A0A420H740</accession>
<proteinExistence type="predicted"/>
<evidence type="ECO:0000256" key="1">
    <source>
        <dbReference type="SAM" id="SignalP"/>
    </source>
</evidence>
<protein>
    <submittedName>
        <fullName evidence="2">Putative celp0028 effector like protein</fullName>
    </submittedName>
</protein>
<comment type="caution">
    <text evidence="2">The sequence shown here is derived from an EMBL/GenBank/DDBJ whole genome shotgun (WGS) entry which is preliminary data.</text>
</comment>
<reference evidence="2 3" key="1">
    <citation type="journal article" date="2018" name="BMC Genomics">
        <title>Comparative genome analyses reveal sequence features reflecting distinct modes of host-adaptation between dicot and monocot powdery mildew.</title>
        <authorList>
            <person name="Wu Y."/>
            <person name="Ma X."/>
            <person name="Pan Z."/>
            <person name="Kale S.D."/>
            <person name="Song Y."/>
            <person name="King H."/>
            <person name="Zhang Q."/>
            <person name="Presley C."/>
            <person name="Deng X."/>
            <person name="Wei C.I."/>
            <person name="Xiao S."/>
        </authorList>
    </citation>
    <scope>NUCLEOTIDE SEQUENCE [LARGE SCALE GENOMIC DNA]</scope>
    <source>
        <strain evidence="2">UMSG2</strain>
    </source>
</reference>
<feature type="chain" id="PRO_5019376858" evidence="1">
    <location>
        <begin position="22"/>
        <end position="256"/>
    </location>
</feature>
<feature type="signal peptide" evidence="1">
    <location>
        <begin position="1"/>
        <end position="21"/>
    </location>
</feature>
<name>A0A420H740_9PEZI</name>
<keyword evidence="3" id="KW-1185">Reference proteome</keyword>
<organism evidence="2 3">
    <name type="scientific">Erysiphe neolycopersici</name>
    <dbReference type="NCBI Taxonomy" id="212602"/>
    <lineage>
        <taxon>Eukaryota</taxon>
        <taxon>Fungi</taxon>
        <taxon>Dikarya</taxon>
        <taxon>Ascomycota</taxon>
        <taxon>Pezizomycotina</taxon>
        <taxon>Leotiomycetes</taxon>
        <taxon>Erysiphales</taxon>
        <taxon>Erysiphaceae</taxon>
        <taxon>Erysiphe</taxon>
    </lineage>
</organism>
<evidence type="ECO:0000313" key="2">
    <source>
        <dbReference type="EMBL" id="RKF53255.1"/>
    </source>
</evidence>
<gene>
    <name evidence="2" type="ORF">OnM2_107015</name>
</gene>
<dbReference type="AlphaFoldDB" id="A0A420H740"/>
<evidence type="ECO:0000313" key="3">
    <source>
        <dbReference type="Proteomes" id="UP000286134"/>
    </source>
</evidence>
<keyword evidence="1" id="KW-0732">Signal</keyword>